<name>A0A1H7BFU4_9DEIO</name>
<dbReference type="STRING" id="856736.SAMN04488058_11632"/>
<dbReference type="AlphaFoldDB" id="A0A1H7BFU4"/>
<sequence length="257" mass="27513">MARRATTLLKAARLGSRAVRTLIRPVRPGEAGGDPWLAAGDPRRRWRSGVGAARRGAGVVVLLVLAALGALVLLPLILLLGAGTAFGGSEVAGWLLGLTLLLGVIGAVWTGRRALTLLRAPPEVPAADLPEEGELLTVWRGAERALPPRIHGALQATVLATRDAIRVTAHDQTLSRDAFDARQAAREELPELIAAYRALPDPANGERELLSSLEVLRERMETVSAERSGERQRVLGAHGKYLREKYAPEAAEPDERG</sequence>
<evidence type="ECO:0000313" key="2">
    <source>
        <dbReference type="EMBL" id="SEJ73100.1"/>
    </source>
</evidence>
<reference evidence="3" key="1">
    <citation type="submission" date="2016-10" db="EMBL/GenBank/DDBJ databases">
        <authorList>
            <person name="Varghese N."/>
            <person name="Submissions S."/>
        </authorList>
    </citation>
    <scope>NUCLEOTIDE SEQUENCE [LARGE SCALE GENOMIC DNA]</scope>
    <source>
        <strain evidence="3">CGMCC 1.10218</strain>
    </source>
</reference>
<gene>
    <name evidence="2" type="ORF">SAMN04488058_11632</name>
</gene>
<feature type="transmembrane region" description="Helical" evidence="1">
    <location>
        <begin position="57"/>
        <end position="79"/>
    </location>
</feature>
<feature type="transmembrane region" description="Helical" evidence="1">
    <location>
        <begin position="91"/>
        <end position="109"/>
    </location>
</feature>
<proteinExistence type="predicted"/>
<dbReference type="EMBL" id="FNZA01000016">
    <property type="protein sequence ID" value="SEJ73100.1"/>
    <property type="molecule type" value="Genomic_DNA"/>
</dbReference>
<dbReference type="OrthoDB" id="74177at2"/>
<protein>
    <submittedName>
        <fullName evidence="2">Uncharacterized protein</fullName>
    </submittedName>
</protein>
<keyword evidence="3" id="KW-1185">Reference proteome</keyword>
<dbReference type="Proteomes" id="UP000199223">
    <property type="component" value="Unassembled WGS sequence"/>
</dbReference>
<accession>A0A1H7BFU4</accession>
<evidence type="ECO:0000313" key="3">
    <source>
        <dbReference type="Proteomes" id="UP000199223"/>
    </source>
</evidence>
<keyword evidence="1" id="KW-0812">Transmembrane</keyword>
<evidence type="ECO:0000256" key="1">
    <source>
        <dbReference type="SAM" id="Phobius"/>
    </source>
</evidence>
<keyword evidence="1" id="KW-1133">Transmembrane helix</keyword>
<keyword evidence="1" id="KW-0472">Membrane</keyword>
<organism evidence="2 3">
    <name type="scientific">Deinococcus reticulitermitis</name>
    <dbReference type="NCBI Taxonomy" id="856736"/>
    <lineage>
        <taxon>Bacteria</taxon>
        <taxon>Thermotogati</taxon>
        <taxon>Deinococcota</taxon>
        <taxon>Deinococci</taxon>
        <taxon>Deinococcales</taxon>
        <taxon>Deinococcaceae</taxon>
        <taxon>Deinococcus</taxon>
    </lineage>
</organism>
<dbReference type="RefSeq" id="WP_092265250.1">
    <property type="nucleotide sequence ID" value="NZ_FNZA01000016.1"/>
</dbReference>